<comment type="caution">
    <text evidence="2">The sequence shown here is derived from an EMBL/GenBank/DDBJ whole genome shotgun (WGS) entry which is preliminary data.</text>
</comment>
<protein>
    <submittedName>
        <fullName evidence="2">Uncharacterized protein</fullName>
    </submittedName>
</protein>
<keyword evidence="1" id="KW-0812">Transmembrane</keyword>
<name>A0AAW1IZS3_POPJA</name>
<evidence type="ECO:0000256" key="1">
    <source>
        <dbReference type="SAM" id="Phobius"/>
    </source>
</evidence>
<keyword evidence="3" id="KW-1185">Reference proteome</keyword>
<dbReference type="AlphaFoldDB" id="A0AAW1IZS3"/>
<evidence type="ECO:0000313" key="3">
    <source>
        <dbReference type="Proteomes" id="UP001458880"/>
    </source>
</evidence>
<keyword evidence="1" id="KW-1133">Transmembrane helix</keyword>
<gene>
    <name evidence="2" type="ORF">QE152_g32135</name>
</gene>
<dbReference type="EMBL" id="JASPKY010000462">
    <property type="protein sequence ID" value="KAK9696086.1"/>
    <property type="molecule type" value="Genomic_DNA"/>
</dbReference>
<dbReference type="Proteomes" id="UP001458880">
    <property type="component" value="Unassembled WGS sequence"/>
</dbReference>
<organism evidence="2 3">
    <name type="scientific">Popillia japonica</name>
    <name type="common">Japanese beetle</name>
    <dbReference type="NCBI Taxonomy" id="7064"/>
    <lineage>
        <taxon>Eukaryota</taxon>
        <taxon>Metazoa</taxon>
        <taxon>Ecdysozoa</taxon>
        <taxon>Arthropoda</taxon>
        <taxon>Hexapoda</taxon>
        <taxon>Insecta</taxon>
        <taxon>Pterygota</taxon>
        <taxon>Neoptera</taxon>
        <taxon>Endopterygota</taxon>
        <taxon>Coleoptera</taxon>
        <taxon>Polyphaga</taxon>
        <taxon>Scarabaeiformia</taxon>
        <taxon>Scarabaeidae</taxon>
        <taxon>Rutelinae</taxon>
        <taxon>Popillia</taxon>
    </lineage>
</organism>
<proteinExistence type="predicted"/>
<reference evidence="2 3" key="1">
    <citation type="journal article" date="2024" name="BMC Genomics">
        <title>De novo assembly and annotation of Popillia japonica's genome with initial clues to its potential as an invasive pest.</title>
        <authorList>
            <person name="Cucini C."/>
            <person name="Boschi S."/>
            <person name="Funari R."/>
            <person name="Cardaioli E."/>
            <person name="Iannotti N."/>
            <person name="Marturano G."/>
            <person name="Paoli F."/>
            <person name="Bruttini M."/>
            <person name="Carapelli A."/>
            <person name="Frati F."/>
            <person name="Nardi F."/>
        </authorList>
    </citation>
    <scope>NUCLEOTIDE SEQUENCE [LARGE SCALE GENOMIC DNA]</scope>
    <source>
        <strain evidence="2">DMR45628</strain>
    </source>
</reference>
<keyword evidence="1" id="KW-0472">Membrane</keyword>
<evidence type="ECO:0000313" key="2">
    <source>
        <dbReference type="EMBL" id="KAK9696086.1"/>
    </source>
</evidence>
<accession>A0AAW1IZS3</accession>
<sequence length="110" mass="12668">MKGYTSNVQYESATKERRFKAVISSFASTWKPVKKEDFYFLLRFPPTPSKVYVPYICLHLQISVMPQERFKELVPKTRMSRRILNGFSTNAACVAYASILVSSPYNNTLS</sequence>
<feature type="transmembrane region" description="Helical" evidence="1">
    <location>
        <begin position="83"/>
        <end position="105"/>
    </location>
</feature>